<proteinExistence type="predicted"/>
<keyword evidence="2" id="KW-0812">Transmembrane</keyword>
<dbReference type="RefSeq" id="WP_188408682.1">
    <property type="nucleotide sequence ID" value="NZ_BMCP01000001.1"/>
</dbReference>
<keyword evidence="2" id="KW-1133">Transmembrane helix</keyword>
<reference evidence="3" key="2">
    <citation type="submission" date="2020-09" db="EMBL/GenBank/DDBJ databases">
        <authorList>
            <person name="Sun Q."/>
            <person name="Sedlacek I."/>
        </authorList>
    </citation>
    <scope>NUCLEOTIDE SEQUENCE</scope>
    <source>
        <strain evidence="3">CCM 7684</strain>
    </source>
</reference>
<feature type="region of interest" description="Disordered" evidence="1">
    <location>
        <begin position="1"/>
        <end position="26"/>
    </location>
</feature>
<feature type="transmembrane region" description="Helical" evidence="2">
    <location>
        <begin position="30"/>
        <end position="49"/>
    </location>
</feature>
<keyword evidence="4" id="KW-1185">Reference proteome</keyword>
<feature type="region of interest" description="Disordered" evidence="1">
    <location>
        <begin position="53"/>
        <end position="105"/>
    </location>
</feature>
<dbReference type="EMBL" id="BMCP01000001">
    <property type="protein sequence ID" value="GGE35580.1"/>
    <property type="molecule type" value="Genomic_DNA"/>
</dbReference>
<comment type="caution">
    <text evidence="3">The sequence shown here is derived from an EMBL/GenBank/DDBJ whole genome shotgun (WGS) entry which is preliminary data.</text>
</comment>
<protein>
    <recommendedName>
        <fullName evidence="5">Dynamin</fullName>
    </recommendedName>
</protein>
<evidence type="ECO:0000256" key="1">
    <source>
        <dbReference type="SAM" id="MobiDB-lite"/>
    </source>
</evidence>
<gene>
    <name evidence="3" type="ORF">GCM10007276_11280</name>
</gene>
<dbReference type="AlphaFoldDB" id="A0A8J2VQN3"/>
<sequence>MDDLNRPGPTTDPYNQRTTPPVERSSGFSSMYLILGALVVAVAVLAFAFSGPDTAEEGRAGTDAPAVTEPAPSTAPSTAPSAAPTAPTEPSSPPAGGAPAPAPAQ</sequence>
<feature type="compositionally biased region" description="Low complexity" evidence="1">
    <location>
        <begin position="64"/>
        <end position="99"/>
    </location>
</feature>
<keyword evidence="2" id="KW-0472">Membrane</keyword>
<evidence type="ECO:0000313" key="4">
    <source>
        <dbReference type="Proteomes" id="UP000602745"/>
    </source>
</evidence>
<dbReference type="Proteomes" id="UP000602745">
    <property type="component" value="Unassembled WGS sequence"/>
</dbReference>
<evidence type="ECO:0000256" key="2">
    <source>
        <dbReference type="SAM" id="Phobius"/>
    </source>
</evidence>
<reference evidence="3" key="1">
    <citation type="journal article" date="2014" name="Int. J. Syst. Evol. Microbiol.">
        <title>Complete genome sequence of Corynebacterium casei LMG S-19264T (=DSM 44701T), isolated from a smear-ripened cheese.</title>
        <authorList>
            <consortium name="US DOE Joint Genome Institute (JGI-PGF)"/>
            <person name="Walter F."/>
            <person name="Albersmeier A."/>
            <person name="Kalinowski J."/>
            <person name="Ruckert C."/>
        </authorList>
    </citation>
    <scope>NUCLEOTIDE SEQUENCE</scope>
    <source>
        <strain evidence="3">CCM 7684</strain>
    </source>
</reference>
<accession>A0A8J2VQN3</accession>
<name>A0A8J2VQN3_9RHOB</name>
<evidence type="ECO:0000313" key="3">
    <source>
        <dbReference type="EMBL" id="GGE35580.1"/>
    </source>
</evidence>
<evidence type="ECO:0008006" key="5">
    <source>
        <dbReference type="Google" id="ProtNLM"/>
    </source>
</evidence>
<organism evidence="3 4">
    <name type="scientific">Agaricicola taiwanensis</name>
    <dbReference type="NCBI Taxonomy" id="591372"/>
    <lineage>
        <taxon>Bacteria</taxon>
        <taxon>Pseudomonadati</taxon>
        <taxon>Pseudomonadota</taxon>
        <taxon>Alphaproteobacteria</taxon>
        <taxon>Rhodobacterales</taxon>
        <taxon>Paracoccaceae</taxon>
        <taxon>Agaricicola</taxon>
    </lineage>
</organism>